<proteinExistence type="predicted"/>
<accession>A0A419PS98</accession>
<feature type="compositionally biased region" description="Basic and acidic residues" evidence="1">
    <location>
        <begin position="53"/>
        <end position="68"/>
    </location>
</feature>
<dbReference type="InParanoid" id="A0A419PS98"/>
<feature type="region of interest" description="Disordered" evidence="1">
    <location>
        <begin position="1"/>
        <end position="84"/>
    </location>
</feature>
<protein>
    <submittedName>
        <fullName evidence="2">Uncharacterized protein</fullName>
    </submittedName>
</protein>
<reference evidence="2 3" key="1">
    <citation type="journal article" date="2018" name="Biotechnol. Adv.">
        <title>Improved genomic resources and new bioinformatic workflow for the carcinogenic parasite Clonorchis sinensis: Biotechnological implications.</title>
        <authorList>
            <person name="Wang D."/>
            <person name="Korhonen P.K."/>
            <person name="Gasser R.B."/>
            <person name="Young N.D."/>
        </authorList>
    </citation>
    <scope>NUCLEOTIDE SEQUENCE [LARGE SCALE GENOMIC DNA]</scope>
    <source>
        <strain evidence="2">Cs-k2</strain>
    </source>
</reference>
<sequence>MLRDKKLEVVGGQPQSDGAERPEALQSSDLNRSKKPLSTFGDLERVSVAQNRVDTKKSRQRYTPDKLARQRKLGRKSSDEKKEQLACWRLPNMSSIGEGARKARGQNRARKIVGCWGVIRPCMAVPRLQRADIVWSLGILVKDATFELVGQKVWGYLASGLLAGSASGSRG</sequence>
<comment type="caution">
    <text evidence="2">The sequence shown here is derived from an EMBL/GenBank/DDBJ whole genome shotgun (WGS) entry which is preliminary data.</text>
</comment>
<dbReference type="Proteomes" id="UP000286415">
    <property type="component" value="Unassembled WGS sequence"/>
</dbReference>
<dbReference type="EMBL" id="NIRI02000056">
    <property type="protein sequence ID" value="KAG5444752.1"/>
    <property type="molecule type" value="Genomic_DNA"/>
</dbReference>
<organism evidence="2 3">
    <name type="scientific">Clonorchis sinensis</name>
    <name type="common">Chinese liver fluke</name>
    <dbReference type="NCBI Taxonomy" id="79923"/>
    <lineage>
        <taxon>Eukaryota</taxon>
        <taxon>Metazoa</taxon>
        <taxon>Spiralia</taxon>
        <taxon>Lophotrochozoa</taxon>
        <taxon>Platyhelminthes</taxon>
        <taxon>Trematoda</taxon>
        <taxon>Digenea</taxon>
        <taxon>Opisthorchiida</taxon>
        <taxon>Opisthorchiata</taxon>
        <taxon>Opisthorchiidae</taxon>
        <taxon>Clonorchis</taxon>
    </lineage>
</organism>
<dbReference type="AlphaFoldDB" id="A0A419PS98"/>
<evidence type="ECO:0000313" key="2">
    <source>
        <dbReference type="EMBL" id="KAG5444752.1"/>
    </source>
</evidence>
<evidence type="ECO:0000313" key="3">
    <source>
        <dbReference type="Proteomes" id="UP000286415"/>
    </source>
</evidence>
<name>A0A419PS98_CLOSI</name>
<keyword evidence="3" id="KW-1185">Reference proteome</keyword>
<evidence type="ECO:0000256" key="1">
    <source>
        <dbReference type="SAM" id="MobiDB-lite"/>
    </source>
</evidence>
<reference evidence="2 3" key="2">
    <citation type="journal article" date="2021" name="Genomics">
        <title>High-quality reference genome for Clonorchis sinensis.</title>
        <authorList>
            <person name="Young N.D."/>
            <person name="Stroehlein A.J."/>
            <person name="Kinkar L."/>
            <person name="Wang T."/>
            <person name="Sohn W.M."/>
            <person name="Chang B.C.H."/>
            <person name="Kaur P."/>
            <person name="Weisz D."/>
            <person name="Dudchenko O."/>
            <person name="Aiden E.L."/>
            <person name="Korhonen P.K."/>
            <person name="Gasser R.B."/>
        </authorList>
    </citation>
    <scope>NUCLEOTIDE SEQUENCE [LARGE SCALE GENOMIC DNA]</scope>
    <source>
        <strain evidence="2">Cs-k2</strain>
    </source>
</reference>
<gene>
    <name evidence="2" type="ORF">CSKR_113541</name>
</gene>